<dbReference type="GO" id="GO:0160148">
    <property type="term" value="F:tRNA pseudouridine(55) synthase activity"/>
    <property type="evidence" value="ECO:0007669"/>
    <property type="project" value="UniProtKB-EC"/>
</dbReference>
<dbReference type="InterPro" id="IPR032819">
    <property type="entry name" value="TruB_C"/>
</dbReference>
<evidence type="ECO:0000259" key="6">
    <source>
        <dbReference type="Pfam" id="PF01509"/>
    </source>
</evidence>
<dbReference type="HAMAP" id="MF_01080">
    <property type="entry name" value="TruB_bact"/>
    <property type="match status" value="1"/>
</dbReference>
<comment type="caution">
    <text evidence="8">The sequence shown here is derived from an EMBL/GenBank/DDBJ whole genome shotgun (WGS) entry which is preliminary data.</text>
</comment>
<dbReference type="Gene3D" id="3.30.2350.10">
    <property type="entry name" value="Pseudouridine synthase"/>
    <property type="match status" value="1"/>
</dbReference>
<dbReference type="EC" id="5.4.99.25" evidence="5"/>
<dbReference type="InterPro" id="IPR020103">
    <property type="entry name" value="PsdUridine_synth_cat_dom_sf"/>
</dbReference>
<evidence type="ECO:0000256" key="1">
    <source>
        <dbReference type="ARBA" id="ARBA00000385"/>
    </source>
</evidence>
<evidence type="ECO:0000313" key="9">
    <source>
        <dbReference type="Proteomes" id="UP000233517"/>
    </source>
</evidence>
<dbReference type="NCBIfam" id="TIGR00431">
    <property type="entry name" value="TruB"/>
    <property type="match status" value="1"/>
</dbReference>
<dbReference type="PANTHER" id="PTHR13767:SF2">
    <property type="entry name" value="PSEUDOURIDYLATE SYNTHASE TRUB1"/>
    <property type="match status" value="1"/>
</dbReference>
<dbReference type="GO" id="GO:0003723">
    <property type="term" value="F:RNA binding"/>
    <property type="evidence" value="ECO:0007669"/>
    <property type="project" value="InterPro"/>
</dbReference>
<keyword evidence="3 5" id="KW-0819">tRNA processing</keyword>
<feature type="domain" description="tRNA pseudouridylate synthase B C-terminal" evidence="7">
    <location>
        <begin position="185"/>
        <end position="229"/>
    </location>
</feature>
<comment type="function">
    <text evidence="5">Responsible for synthesis of pseudouridine from uracil-55 in the psi GC loop of transfer RNAs.</text>
</comment>
<dbReference type="AlphaFoldDB" id="A0A2N2E917"/>
<dbReference type="GO" id="GO:0031119">
    <property type="term" value="P:tRNA pseudouridine synthesis"/>
    <property type="evidence" value="ECO:0007669"/>
    <property type="project" value="UniProtKB-UniRule"/>
</dbReference>
<evidence type="ECO:0000256" key="3">
    <source>
        <dbReference type="ARBA" id="ARBA00022694"/>
    </source>
</evidence>
<name>A0A2N2E917_9BACT</name>
<dbReference type="CDD" id="cd02573">
    <property type="entry name" value="PseudoU_synth_EcTruB"/>
    <property type="match status" value="1"/>
</dbReference>
<organism evidence="8 9">
    <name type="scientific">Candidatus Falkowbacteria bacterium HGW-Falkowbacteria-1</name>
    <dbReference type="NCBI Taxonomy" id="2013768"/>
    <lineage>
        <taxon>Bacteria</taxon>
        <taxon>Candidatus Falkowiibacteriota</taxon>
    </lineage>
</organism>
<gene>
    <name evidence="5 8" type="primary">truB</name>
    <name evidence="8" type="ORF">CVU82_04015</name>
</gene>
<keyword evidence="4 5" id="KW-0413">Isomerase</keyword>
<dbReference type="Pfam" id="PF16198">
    <property type="entry name" value="TruB_C_2"/>
    <property type="match status" value="1"/>
</dbReference>
<dbReference type="Pfam" id="PF01509">
    <property type="entry name" value="TruB_N"/>
    <property type="match status" value="1"/>
</dbReference>
<feature type="domain" description="Pseudouridine synthase II N-terminal" evidence="6">
    <location>
        <begin position="35"/>
        <end position="184"/>
    </location>
</feature>
<accession>A0A2N2E917</accession>
<proteinExistence type="inferred from homology"/>
<dbReference type="SUPFAM" id="SSF55120">
    <property type="entry name" value="Pseudouridine synthase"/>
    <property type="match status" value="1"/>
</dbReference>
<feature type="active site" description="Nucleophile" evidence="5">
    <location>
        <position position="50"/>
    </location>
</feature>
<dbReference type="InterPro" id="IPR014780">
    <property type="entry name" value="tRNA_psdUridine_synth_TruB"/>
</dbReference>
<evidence type="ECO:0000256" key="5">
    <source>
        <dbReference type="HAMAP-Rule" id="MF_01080"/>
    </source>
</evidence>
<reference evidence="8 9" key="1">
    <citation type="journal article" date="2017" name="ISME J.">
        <title>Potential for microbial H2 and metal transformations associated with novel bacteria and archaea in deep terrestrial subsurface sediments.</title>
        <authorList>
            <person name="Hernsdorf A.W."/>
            <person name="Amano Y."/>
            <person name="Miyakawa K."/>
            <person name="Ise K."/>
            <person name="Suzuki Y."/>
            <person name="Anantharaman K."/>
            <person name="Probst A."/>
            <person name="Burstein D."/>
            <person name="Thomas B.C."/>
            <person name="Banfield J.F."/>
        </authorList>
    </citation>
    <scope>NUCLEOTIDE SEQUENCE [LARGE SCALE GENOMIC DNA]</scope>
    <source>
        <strain evidence="8">HGW-Falkowbacteria-1</strain>
    </source>
</reference>
<evidence type="ECO:0000313" key="8">
    <source>
        <dbReference type="EMBL" id="PKM91188.1"/>
    </source>
</evidence>
<dbReference type="InterPro" id="IPR002501">
    <property type="entry name" value="PsdUridine_synth_N"/>
</dbReference>
<evidence type="ECO:0000256" key="4">
    <source>
        <dbReference type="ARBA" id="ARBA00023235"/>
    </source>
</evidence>
<sequence>MKLNKKTKMVNNNFGFILINKIEGPTSHTIVNQLRRITCIKKIGHAGTLDPFAEGLMIVAIGRQATKNIINFVKLDKKYEAEVFLGIKTDTYDKCGKIINEYEGPKIKKTNLILALKNLTEKTTQTPPMYSAKKINGKKLYELARKNIEIERPPQKIKIFYIKLKKYNWPKAKIEVHCSSGTYIRTIANDLGKDLKCGAHLSQLKRTKIGKYELKKSIKIEKLNKDNWKKRLFYLEN</sequence>
<comment type="catalytic activity">
    <reaction evidence="1 5">
        <text>uridine(55) in tRNA = pseudouridine(55) in tRNA</text>
        <dbReference type="Rhea" id="RHEA:42532"/>
        <dbReference type="Rhea" id="RHEA-COMP:10101"/>
        <dbReference type="Rhea" id="RHEA-COMP:10102"/>
        <dbReference type="ChEBI" id="CHEBI:65314"/>
        <dbReference type="ChEBI" id="CHEBI:65315"/>
        <dbReference type="EC" id="5.4.99.25"/>
    </reaction>
</comment>
<dbReference type="PANTHER" id="PTHR13767">
    <property type="entry name" value="TRNA-PSEUDOURIDINE SYNTHASE"/>
    <property type="match status" value="1"/>
</dbReference>
<evidence type="ECO:0000259" key="7">
    <source>
        <dbReference type="Pfam" id="PF16198"/>
    </source>
</evidence>
<comment type="similarity">
    <text evidence="2 5">Belongs to the pseudouridine synthase TruB family. Type 1 subfamily.</text>
</comment>
<dbReference type="EMBL" id="PHAI01000003">
    <property type="protein sequence ID" value="PKM91188.1"/>
    <property type="molecule type" value="Genomic_DNA"/>
</dbReference>
<dbReference type="GO" id="GO:1990481">
    <property type="term" value="P:mRNA pseudouridine synthesis"/>
    <property type="evidence" value="ECO:0007669"/>
    <property type="project" value="TreeGrafter"/>
</dbReference>
<evidence type="ECO:0000256" key="2">
    <source>
        <dbReference type="ARBA" id="ARBA00005642"/>
    </source>
</evidence>
<dbReference type="Proteomes" id="UP000233517">
    <property type="component" value="Unassembled WGS sequence"/>
</dbReference>
<protein>
    <recommendedName>
        <fullName evidence="5">tRNA pseudouridine synthase B</fullName>
        <ecNumber evidence="5">5.4.99.25</ecNumber>
    </recommendedName>
    <alternativeName>
        <fullName evidence="5">tRNA pseudouridine(55) synthase</fullName>
        <shortName evidence="5">Psi55 synthase</shortName>
    </alternativeName>
    <alternativeName>
        <fullName evidence="5">tRNA pseudouridylate synthase</fullName>
    </alternativeName>
    <alternativeName>
        <fullName evidence="5">tRNA-uridine isomerase</fullName>
    </alternativeName>
</protein>